<dbReference type="RefSeq" id="WP_162220736.1">
    <property type="nucleotide sequence ID" value="NZ_CAMUSJ010000024.1"/>
</dbReference>
<protein>
    <recommendedName>
        <fullName evidence="1">Stage 0 sporulation protein A homolog</fullName>
    </recommendedName>
</protein>
<evidence type="ECO:0000256" key="3">
    <source>
        <dbReference type="ARBA" id="ARBA00024867"/>
    </source>
</evidence>
<dbReference type="Gene3D" id="3.40.50.2300">
    <property type="match status" value="1"/>
</dbReference>
<gene>
    <name evidence="6" type="ORF">FMM72_04540</name>
</gene>
<evidence type="ECO:0000313" key="7">
    <source>
        <dbReference type="Proteomes" id="UP000462501"/>
    </source>
</evidence>
<proteinExistence type="predicted"/>
<dbReference type="SUPFAM" id="SSF52172">
    <property type="entry name" value="CheY-like"/>
    <property type="match status" value="1"/>
</dbReference>
<dbReference type="InterPro" id="IPR050595">
    <property type="entry name" value="Bact_response_regulator"/>
</dbReference>
<evidence type="ECO:0000313" key="6">
    <source>
        <dbReference type="EMBL" id="NDO38519.1"/>
    </source>
</evidence>
<dbReference type="InterPro" id="IPR011006">
    <property type="entry name" value="CheY-like_superfamily"/>
</dbReference>
<dbReference type="GO" id="GO:0000160">
    <property type="term" value="P:phosphorelay signal transduction system"/>
    <property type="evidence" value="ECO:0007669"/>
    <property type="project" value="InterPro"/>
</dbReference>
<dbReference type="SMART" id="SM00448">
    <property type="entry name" value="REC"/>
    <property type="match status" value="1"/>
</dbReference>
<organism evidence="6 7">
    <name type="scientific">Anaerotruncus colihominis</name>
    <dbReference type="NCBI Taxonomy" id="169435"/>
    <lineage>
        <taxon>Bacteria</taxon>
        <taxon>Bacillati</taxon>
        <taxon>Bacillota</taxon>
        <taxon>Clostridia</taxon>
        <taxon>Eubacteriales</taxon>
        <taxon>Oscillospiraceae</taxon>
        <taxon>Anaerotruncus</taxon>
    </lineage>
</organism>
<evidence type="ECO:0000259" key="5">
    <source>
        <dbReference type="PROSITE" id="PS50110"/>
    </source>
</evidence>
<dbReference type="EMBL" id="VIQT01000009">
    <property type="protein sequence ID" value="NDO38519.1"/>
    <property type="molecule type" value="Genomic_DNA"/>
</dbReference>
<keyword evidence="2 4" id="KW-0597">Phosphoprotein</keyword>
<evidence type="ECO:0000256" key="1">
    <source>
        <dbReference type="ARBA" id="ARBA00018672"/>
    </source>
</evidence>
<evidence type="ECO:0000256" key="2">
    <source>
        <dbReference type="ARBA" id="ARBA00022553"/>
    </source>
</evidence>
<dbReference type="PROSITE" id="PS50110">
    <property type="entry name" value="RESPONSE_REGULATORY"/>
    <property type="match status" value="1"/>
</dbReference>
<dbReference type="Proteomes" id="UP000462501">
    <property type="component" value="Unassembled WGS sequence"/>
</dbReference>
<comment type="function">
    <text evidence="3">May play the central regulatory role in sporulation. It may be an element of the effector pathway responsible for the activation of sporulation genes in response to nutritional stress. Spo0A may act in concert with spo0H (a sigma factor) to control the expression of some genes that are critical to the sporulation process.</text>
</comment>
<dbReference type="PANTHER" id="PTHR44591">
    <property type="entry name" value="STRESS RESPONSE REGULATOR PROTEIN 1"/>
    <property type="match status" value="1"/>
</dbReference>
<comment type="caution">
    <text evidence="6">The sequence shown here is derived from an EMBL/GenBank/DDBJ whole genome shotgun (WGS) entry which is preliminary data.</text>
</comment>
<evidence type="ECO:0000256" key="4">
    <source>
        <dbReference type="PROSITE-ProRule" id="PRU00169"/>
    </source>
</evidence>
<dbReference type="PANTHER" id="PTHR44591:SF3">
    <property type="entry name" value="RESPONSE REGULATORY DOMAIN-CONTAINING PROTEIN"/>
    <property type="match status" value="1"/>
</dbReference>
<sequence>MKKRILVVDDDPMNLARTKWILDNEYEVLLVDSGIKALDKLEREKVDLVLLDIEMPEMNGFETFERMKNVAADVPVIFLTASGLEDDVVSAIKLGAVNYLIKPFVPHDLLKRVAQELAKR</sequence>
<name>A0A845SNE7_9FIRM</name>
<reference evidence="6 7" key="1">
    <citation type="submission" date="2019-06" db="EMBL/GenBank/DDBJ databases">
        <title>Draft genome sequences of 15 bacterial species constituting the stable defined intestinal microbiota of the GM15 gnotobiotic mouse model.</title>
        <authorList>
            <person name="Elie C."/>
            <person name="Mathieu A."/>
            <person name="Saliou A."/>
            <person name="Darnaud M."/>
            <person name="Leulier F."/>
            <person name="Tamellini A."/>
        </authorList>
    </citation>
    <scope>NUCLEOTIDE SEQUENCE [LARGE SCALE GENOMIC DNA]</scope>
    <source>
        <strain evidence="6 7">JM4-15</strain>
    </source>
</reference>
<feature type="domain" description="Response regulatory" evidence="5">
    <location>
        <begin position="4"/>
        <end position="117"/>
    </location>
</feature>
<dbReference type="InterPro" id="IPR001789">
    <property type="entry name" value="Sig_transdc_resp-reg_receiver"/>
</dbReference>
<accession>A0A845SNE7</accession>
<dbReference type="Pfam" id="PF00072">
    <property type="entry name" value="Response_reg"/>
    <property type="match status" value="1"/>
</dbReference>
<feature type="modified residue" description="4-aspartylphosphate" evidence="4">
    <location>
        <position position="52"/>
    </location>
</feature>
<dbReference type="AlphaFoldDB" id="A0A845SNE7"/>